<name>A0A822YU40_NELNU</name>
<evidence type="ECO:0000313" key="2">
    <source>
        <dbReference type="Proteomes" id="UP000607653"/>
    </source>
</evidence>
<comment type="caution">
    <text evidence="1">The sequence shown here is derived from an EMBL/GenBank/DDBJ whole genome shotgun (WGS) entry which is preliminary data.</text>
</comment>
<reference evidence="1 2" key="1">
    <citation type="journal article" date="2020" name="Mol. Biol. Evol.">
        <title>Distinct Expression and Methylation Patterns for Genes with Different Fates following a Single Whole-Genome Duplication in Flowering Plants.</title>
        <authorList>
            <person name="Shi T."/>
            <person name="Rahmani R.S."/>
            <person name="Gugger P.F."/>
            <person name="Wang M."/>
            <person name="Li H."/>
            <person name="Zhang Y."/>
            <person name="Li Z."/>
            <person name="Wang Q."/>
            <person name="Van de Peer Y."/>
            <person name="Marchal K."/>
            <person name="Chen J."/>
        </authorList>
    </citation>
    <scope>NUCLEOTIDE SEQUENCE [LARGE SCALE GENOMIC DNA]</scope>
    <source>
        <tissue evidence="1">Leaf</tissue>
    </source>
</reference>
<evidence type="ECO:0000313" key="1">
    <source>
        <dbReference type="EMBL" id="DAD32758.1"/>
    </source>
</evidence>
<organism evidence="1 2">
    <name type="scientific">Nelumbo nucifera</name>
    <name type="common">Sacred lotus</name>
    <dbReference type="NCBI Taxonomy" id="4432"/>
    <lineage>
        <taxon>Eukaryota</taxon>
        <taxon>Viridiplantae</taxon>
        <taxon>Streptophyta</taxon>
        <taxon>Embryophyta</taxon>
        <taxon>Tracheophyta</taxon>
        <taxon>Spermatophyta</taxon>
        <taxon>Magnoliopsida</taxon>
        <taxon>Proteales</taxon>
        <taxon>Nelumbonaceae</taxon>
        <taxon>Nelumbo</taxon>
    </lineage>
</organism>
<protein>
    <submittedName>
        <fullName evidence="1">Uncharacterized protein</fullName>
    </submittedName>
</protein>
<accession>A0A822YU40</accession>
<dbReference type="AlphaFoldDB" id="A0A822YU40"/>
<proteinExistence type="predicted"/>
<keyword evidence="2" id="KW-1185">Reference proteome</keyword>
<sequence>MFFRKLPSVGLMADRDRHPFKHKGVHITSVHTQLLKCKSSSPTAIQHLTRSRSAMEACRFTSTSCRTGSTVASSRTADILTSTLTCARTLPTAA</sequence>
<dbReference type="Proteomes" id="UP000607653">
    <property type="component" value="Unassembled WGS sequence"/>
</dbReference>
<dbReference type="EMBL" id="DUZY01000003">
    <property type="protein sequence ID" value="DAD32758.1"/>
    <property type="molecule type" value="Genomic_DNA"/>
</dbReference>
<gene>
    <name evidence="1" type="ORF">HUJ06_011609</name>
</gene>